<dbReference type="AlphaFoldDB" id="A0A231H5I4"/>
<reference evidence="2 3" key="1">
    <citation type="submission" date="2017-07" db="EMBL/GenBank/DDBJ databases">
        <title>First draft Genome Sequence of Nocardia cerradoensis isolated from human infection.</title>
        <authorList>
            <person name="Carrasco G."/>
        </authorList>
    </citation>
    <scope>NUCLEOTIDE SEQUENCE [LARGE SCALE GENOMIC DNA]</scope>
    <source>
        <strain evidence="2 3">CNM20130759</strain>
    </source>
</reference>
<evidence type="ECO:0000313" key="3">
    <source>
        <dbReference type="Proteomes" id="UP000215506"/>
    </source>
</evidence>
<accession>A0A231H5I4</accession>
<gene>
    <name evidence="2" type="ORF">B7C42_03708</name>
</gene>
<dbReference type="Proteomes" id="UP000215506">
    <property type="component" value="Unassembled WGS sequence"/>
</dbReference>
<name>A0A231H5I4_9NOCA</name>
<dbReference type="PROSITE" id="PS51257">
    <property type="entry name" value="PROKAR_LIPOPROTEIN"/>
    <property type="match status" value="1"/>
</dbReference>
<evidence type="ECO:0000313" key="2">
    <source>
        <dbReference type="EMBL" id="OXR44149.1"/>
    </source>
</evidence>
<dbReference type="RefSeq" id="WP_143860048.1">
    <property type="nucleotide sequence ID" value="NZ_NGAF01000007.1"/>
</dbReference>
<evidence type="ECO:0008006" key="4">
    <source>
        <dbReference type="Google" id="ProtNLM"/>
    </source>
</evidence>
<dbReference type="EMBL" id="NGAF01000007">
    <property type="protein sequence ID" value="OXR44149.1"/>
    <property type="molecule type" value="Genomic_DNA"/>
</dbReference>
<organism evidence="2 3">
    <name type="scientific">Nocardia cerradoensis</name>
    <dbReference type="NCBI Taxonomy" id="85688"/>
    <lineage>
        <taxon>Bacteria</taxon>
        <taxon>Bacillati</taxon>
        <taxon>Actinomycetota</taxon>
        <taxon>Actinomycetes</taxon>
        <taxon>Mycobacteriales</taxon>
        <taxon>Nocardiaceae</taxon>
        <taxon>Nocardia</taxon>
    </lineage>
</organism>
<comment type="caution">
    <text evidence="2">The sequence shown here is derived from an EMBL/GenBank/DDBJ whole genome shotgun (WGS) entry which is preliminary data.</text>
</comment>
<sequence length="235" mass="23700">MGRVNRAAGVLAGVVVGVSACGHHDDSLPALPATATVPPITAPAVTDSDALRARLLAPADLPPGFTQLEDAAPGNGQTPPDRSRTDPAECAKVLAPVGDLYSGPSARGAVHYSSPNFASIDIDIASYADGNAAQAFAAAQKLLRDCRSYSGTDADGTSVDYRLGGLDQPKAGSASASFQIRTTSGGMSLYSAATIAVVGSSVVQIAETSPAQVDPASLQDLTAKQVRRLEGTAGP</sequence>
<keyword evidence="3" id="KW-1185">Reference proteome</keyword>
<protein>
    <recommendedName>
        <fullName evidence="4">PknH-like extracellular domain-containing protein</fullName>
    </recommendedName>
</protein>
<evidence type="ECO:0000256" key="1">
    <source>
        <dbReference type="SAM" id="MobiDB-lite"/>
    </source>
</evidence>
<feature type="region of interest" description="Disordered" evidence="1">
    <location>
        <begin position="62"/>
        <end position="87"/>
    </location>
</feature>
<proteinExistence type="predicted"/>
<dbReference type="InterPro" id="IPR038232">
    <property type="entry name" value="PknH-like_Extracell_sf"/>
</dbReference>
<dbReference type="Gene3D" id="3.40.1000.70">
    <property type="entry name" value="PknH-like extracellular domain"/>
    <property type="match status" value="1"/>
</dbReference>